<keyword evidence="4" id="KW-1185">Reference proteome</keyword>
<dbReference type="InterPro" id="IPR050360">
    <property type="entry name" value="MFS_Sugar_Transporters"/>
</dbReference>
<gene>
    <name evidence="3" type="ORF">B0H67DRAFT_650204</name>
</gene>
<reference evidence="3" key="1">
    <citation type="submission" date="2023-06" db="EMBL/GenBank/DDBJ databases">
        <title>Genome-scale phylogeny and comparative genomics of the fungal order Sordariales.</title>
        <authorList>
            <consortium name="Lawrence Berkeley National Laboratory"/>
            <person name="Hensen N."/>
            <person name="Bonometti L."/>
            <person name="Westerberg I."/>
            <person name="Brannstrom I.O."/>
            <person name="Guillou S."/>
            <person name="Cros-Aarteil S."/>
            <person name="Calhoun S."/>
            <person name="Haridas S."/>
            <person name="Kuo A."/>
            <person name="Mondo S."/>
            <person name="Pangilinan J."/>
            <person name="Riley R."/>
            <person name="Labutti K."/>
            <person name="Andreopoulos B."/>
            <person name="Lipzen A."/>
            <person name="Chen C."/>
            <person name="Yanf M."/>
            <person name="Daum C."/>
            <person name="Ng V."/>
            <person name="Clum A."/>
            <person name="Steindorff A."/>
            <person name="Ohm R."/>
            <person name="Martin F."/>
            <person name="Silar P."/>
            <person name="Natvig D."/>
            <person name="Lalanne C."/>
            <person name="Gautier V."/>
            <person name="Ament-Velasquez S.L."/>
            <person name="Kruys A."/>
            <person name="Hutchinson M.I."/>
            <person name="Powell A.J."/>
            <person name="Barry K."/>
            <person name="Miller A.N."/>
            <person name="Grigoriev I.V."/>
            <person name="Debuchy R."/>
            <person name="Gladieux P."/>
            <person name="Thoren M.H."/>
            <person name="Johannesson H."/>
        </authorList>
    </citation>
    <scope>NUCLEOTIDE SEQUENCE</scope>
    <source>
        <strain evidence="3">SMH4607-1</strain>
    </source>
</reference>
<dbReference type="PANTHER" id="PTHR48022">
    <property type="entry name" value="PLASTIDIC GLUCOSE TRANSPORTER 4"/>
    <property type="match status" value="1"/>
</dbReference>
<accession>A0AA39ZR34</accession>
<protein>
    <submittedName>
        <fullName evidence="3">Uncharacterized protein</fullName>
    </submittedName>
</protein>
<dbReference type="GO" id="GO:0005351">
    <property type="term" value="F:carbohydrate:proton symporter activity"/>
    <property type="evidence" value="ECO:0007669"/>
    <property type="project" value="TreeGrafter"/>
</dbReference>
<dbReference type="EMBL" id="JAUKUA010000009">
    <property type="protein sequence ID" value="KAK0702134.1"/>
    <property type="molecule type" value="Genomic_DNA"/>
</dbReference>
<comment type="caution">
    <text evidence="3">The sequence shown here is derived from an EMBL/GenBank/DDBJ whole genome shotgun (WGS) entry which is preliminary data.</text>
</comment>
<evidence type="ECO:0000256" key="1">
    <source>
        <dbReference type="ARBA" id="ARBA00004141"/>
    </source>
</evidence>
<dbReference type="Gene3D" id="1.20.1250.20">
    <property type="entry name" value="MFS general substrate transporter like domains"/>
    <property type="match status" value="1"/>
</dbReference>
<organism evidence="3 4">
    <name type="scientific">Lasiosphaeris hirsuta</name>
    <dbReference type="NCBI Taxonomy" id="260670"/>
    <lineage>
        <taxon>Eukaryota</taxon>
        <taxon>Fungi</taxon>
        <taxon>Dikarya</taxon>
        <taxon>Ascomycota</taxon>
        <taxon>Pezizomycotina</taxon>
        <taxon>Sordariomycetes</taxon>
        <taxon>Sordariomycetidae</taxon>
        <taxon>Sordariales</taxon>
        <taxon>Lasiosphaeriaceae</taxon>
        <taxon>Lasiosphaeris</taxon>
    </lineage>
</organism>
<evidence type="ECO:0000256" key="2">
    <source>
        <dbReference type="SAM" id="Phobius"/>
    </source>
</evidence>
<keyword evidence="2" id="KW-1133">Transmembrane helix</keyword>
<evidence type="ECO:0000313" key="3">
    <source>
        <dbReference type="EMBL" id="KAK0702134.1"/>
    </source>
</evidence>
<comment type="subcellular location">
    <subcellularLocation>
        <location evidence="1">Membrane</location>
        <topology evidence="1">Multi-pass membrane protein</topology>
    </subcellularLocation>
</comment>
<feature type="transmembrane region" description="Helical" evidence="2">
    <location>
        <begin position="7"/>
        <end position="24"/>
    </location>
</feature>
<feature type="transmembrane region" description="Helical" evidence="2">
    <location>
        <begin position="30"/>
        <end position="49"/>
    </location>
</feature>
<keyword evidence="2" id="KW-0472">Membrane</keyword>
<dbReference type="Proteomes" id="UP001172102">
    <property type="component" value="Unassembled WGS sequence"/>
</dbReference>
<keyword evidence="2" id="KW-0812">Transmembrane</keyword>
<dbReference type="InterPro" id="IPR036259">
    <property type="entry name" value="MFS_trans_sf"/>
</dbReference>
<proteinExistence type="predicted"/>
<dbReference type="PANTHER" id="PTHR48022:SF78">
    <property type="entry name" value="MONOSACCHARIDE TRANSPORTER, PUTATIVE (AFU_ORTHOLOGUE AFUA_2G02110)-RELATED"/>
    <property type="match status" value="1"/>
</dbReference>
<evidence type="ECO:0000313" key="4">
    <source>
        <dbReference type="Proteomes" id="UP001172102"/>
    </source>
</evidence>
<dbReference type="AlphaFoldDB" id="A0AA39ZR34"/>
<dbReference type="GO" id="GO:0016020">
    <property type="term" value="C:membrane"/>
    <property type="evidence" value="ECO:0007669"/>
    <property type="project" value="UniProtKB-SubCell"/>
</dbReference>
<sequence>MGRIKTIGVGAAWAIVGAALQYSAQNKDWLFIAIEFTLNIFGVVVAYWLEYGLSIIDNAIRLSDGDSPWTFATWPTKNSYLDMFFETFPLQVRAKGNAWGVVGWRIGNRWLTLLCPVMFNAIGENTLHIFEAANFLSLLVVWALYPESK</sequence>
<name>A0AA39ZR34_9PEZI</name>